<dbReference type="EMBL" id="CP018632">
    <property type="protein sequence ID" value="ASJ73549.1"/>
    <property type="molecule type" value="Genomic_DNA"/>
</dbReference>
<dbReference type="OrthoDB" id="9812980at2"/>
<comment type="caution">
    <text evidence="6">Lacks conserved residue(s) required for the propagation of feature annotation.</text>
</comment>
<evidence type="ECO:0000256" key="5">
    <source>
        <dbReference type="ARBA" id="ARBA00023136"/>
    </source>
</evidence>
<comment type="subcellular location">
    <subcellularLocation>
        <location evidence="1 6">Cell membrane</location>
        <topology evidence="1 6">Multi-pass membrane protein</topology>
    </subcellularLocation>
</comment>
<feature type="transmembrane region" description="Helical" evidence="6">
    <location>
        <begin position="20"/>
        <end position="41"/>
    </location>
</feature>
<protein>
    <recommendedName>
        <fullName evidence="6">TVP38/TMEM64 family membrane protein</fullName>
    </recommendedName>
</protein>
<dbReference type="RefSeq" id="WP_088918714.1">
    <property type="nucleotide sequence ID" value="NZ_CP018632.1"/>
</dbReference>
<dbReference type="InterPro" id="IPR032816">
    <property type="entry name" value="VTT_dom"/>
</dbReference>
<evidence type="ECO:0000313" key="8">
    <source>
        <dbReference type="EMBL" id="ASJ73549.1"/>
    </source>
</evidence>
<dbReference type="InterPro" id="IPR015414">
    <property type="entry name" value="TMEM64"/>
</dbReference>
<reference evidence="8 9" key="1">
    <citation type="submission" date="2016-12" db="EMBL/GenBank/DDBJ databases">
        <authorList>
            <person name="Song W.-J."/>
            <person name="Kurnit D.M."/>
        </authorList>
    </citation>
    <scope>NUCLEOTIDE SEQUENCE [LARGE SCALE GENOMIC DNA]</scope>
    <source>
        <strain evidence="8 9">IMCC3135</strain>
    </source>
</reference>
<evidence type="ECO:0000256" key="6">
    <source>
        <dbReference type="RuleBase" id="RU366058"/>
    </source>
</evidence>
<keyword evidence="3 6" id="KW-0812">Transmembrane</keyword>
<feature type="transmembrane region" description="Helical" evidence="6">
    <location>
        <begin position="91"/>
        <end position="112"/>
    </location>
</feature>
<keyword evidence="5 6" id="KW-0472">Membrane</keyword>
<name>A0A2Z2NQQ1_9GAMM</name>
<dbReference type="AlphaFoldDB" id="A0A2Z2NQQ1"/>
<dbReference type="GO" id="GO:0005886">
    <property type="term" value="C:plasma membrane"/>
    <property type="evidence" value="ECO:0007669"/>
    <property type="project" value="UniProtKB-SubCell"/>
</dbReference>
<feature type="transmembrane region" description="Helical" evidence="6">
    <location>
        <begin position="168"/>
        <end position="191"/>
    </location>
</feature>
<sequence length="244" mass="26034">MNSSSHVLQILRRAVFTRRGMFFLATAVLLLGAVVIGGEALGTQLSSIESRISSLGPMGKLALIPAYVILTSLLFPDTLLRISAGALFGPVWGVLGVALATLLGTLLQFTLARPFAAPIERFIIKRPKMRAIQHVVLNEGLRLQLLIRLTPVNHASITYMLGAAGIRLVPLLLALPAMLPSIVLEVWIGHIGNKVVHMGGSETGSYSMSEVISYVGLGIGAVAVIFAAREAHRAISRAIDQDTN</sequence>
<evidence type="ECO:0000313" key="9">
    <source>
        <dbReference type="Proteomes" id="UP000250079"/>
    </source>
</evidence>
<gene>
    <name evidence="8" type="ORF">IMCC3135_17335</name>
</gene>
<evidence type="ECO:0000256" key="3">
    <source>
        <dbReference type="ARBA" id="ARBA00022692"/>
    </source>
</evidence>
<dbReference type="PANTHER" id="PTHR12677">
    <property type="entry name" value="GOLGI APPARATUS MEMBRANE PROTEIN TVP38-RELATED"/>
    <property type="match status" value="1"/>
</dbReference>
<dbReference type="PANTHER" id="PTHR12677:SF59">
    <property type="entry name" value="GOLGI APPARATUS MEMBRANE PROTEIN TVP38-RELATED"/>
    <property type="match status" value="1"/>
</dbReference>
<evidence type="ECO:0000259" key="7">
    <source>
        <dbReference type="Pfam" id="PF09335"/>
    </source>
</evidence>
<keyword evidence="4 6" id="KW-1133">Transmembrane helix</keyword>
<keyword evidence="9" id="KW-1185">Reference proteome</keyword>
<proteinExistence type="inferred from homology"/>
<dbReference type="Proteomes" id="UP000250079">
    <property type="component" value="Chromosome"/>
</dbReference>
<comment type="similarity">
    <text evidence="6">Belongs to the TVP38/TMEM64 family.</text>
</comment>
<dbReference type="KEGG" id="gai:IMCC3135_17335"/>
<dbReference type="Pfam" id="PF09335">
    <property type="entry name" value="VTT_dom"/>
    <property type="match status" value="1"/>
</dbReference>
<accession>A0A2Z2NQQ1</accession>
<evidence type="ECO:0000256" key="4">
    <source>
        <dbReference type="ARBA" id="ARBA00022989"/>
    </source>
</evidence>
<organism evidence="8 9">
    <name type="scientific">Granulosicoccus antarcticus IMCC3135</name>
    <dbReference type="NCBI Taxonomy" id="1192854"/>
    <lineage>
        <taxon>Bacteria</taxon>
        <taxon>Pseudomonadati</taxon>
        <taxon>Pseudomonadota</taxon>
        <taxon>Gammaproteobacteria</taxon>
        <taxon>Chromatiales</taxon>
        <taxon>Granulosicoccaceae</taxon>
        <taxon>Granulosicoccus</taxon>
    </lineage>
</organism>
<evidence type="ECO:0000256" key="1">
    <source>
        <dbReference type="ARBA" id="ARBA00004651"/>
    </source>
</evidence>
<feature type="domain" description="VTT" evidence="7">
    <location>
        <begin position="75"/>
        <end position="190"/>
    </location>
</feature>
<feature type="transmembrane region" description="Helical" evidence="6">
    <location>
        <begin position="211"/>
        <end position="228"/>
    </location>
</feature>
<keyword evidence="2 6" id="KW-1003">Cell membrane</keyword>
<evidence type="ECO:0000256" key="2">
    <source>
        <dbReference type="ARBA" id="ARBA00022475"/>
    </source>
</evidence>